<name>A0A852ZWK2_9ACTN</name>
<dbReference type="Proteomes" id="UP000567795">
    <property type="component" value="Unassembled WGS sequence"/>
</dbReference>
<feature type="region of interest" description="Disordered" evidence="1">
    <location>
        <begin position="25"/>
        <end position="82"/>
    </location>
</feature>
<evidence type="ECO:0000313" key="4">
    <source>
        <dbReference type="Proteomes" id="UP000567795"/>
    </source>
</evidence>
<accession>A0A852ZWK2</accession>
<dbReference type="AlphaFoldDB" id="A0A852ZWK2"/>
<comment type="caution">
    <text evidence="3">The sequence shown here is derived from an EMBL/GenBank/DDBJ whole genome shotgun (WGS) entry which is preliminary data.</text>
</comment>
<proteinExistence type="predicted"/>
<gene>
    <name evidence="3" type="ORF">FHU37_003716</name>
</gene>
<feature type="compositionally biased region" description="Pro residues" evidence="1">
    <location>
        <begin position="45"/>
        <end position="67"/>
    </location>
</feature>
<protein>
    <submittedName>
        <fullName evidence="3">Uncharacterized protein</fullName>
    </submittedName>
</protein>
<reference evidence="3 4" key="1">
    <citation type="submission" date="2020-07" db="EMBL/GenBank/DDBJ databases">
        <title>Sequencing the genomes of 1000 actinobacteria strains.</title>
        <authorList>
            <person name="Klenk H.-P."/>
        </authorList>
    </citation>
    <scope>NUCLEOTIDE SEQUENCE [LARGE SCALE GENOMIC DNA]</scope>
    <source>
        <strain evidence="3 4">DSM 42178</strain>
    </source>
</reference>
<dbReference type="PROSITE" id="PS51257">
    <property type="entry name" value="PROKAR_LIPOPROTEIN"/>
    <property type="match status" value="1"/>
</dbReference>
<dbReference type="EMBL" id="JACBZD010000001">
    <property type="protein sequence ID" value="NYI06773.1"/>
    <property type="molecule type" value="Genomic_DNA"/>
</dbReference>
<evidence type="ECO:0000256" key="2">
    <source>
        <dbReference type="SAM" id="SignalP"/>
    </source>
</evidence>
<evidence type="ECO:0000256" key="1">
    <source>
        <dbReference type="SAM" id="MobiDB-lite"/>
    </source>
</evidence>
<evidence type="ECO:0000313" key="3">
    <source>
        <dbReference type="EMBL" id="NYI06773.1"/>
    </source>
</evidence>
<sequence length="231" mass="23186">MRNRRLVAVAVAVTTASVTATLTGCDGGGTVDGSAASPSITLPPSGAPPAPTSPPPSPSPPASPSPSPSVSSSAPLGITPPGTELLMGEAAVLSLPGAGADGGDLTVLITPQAVEQGDIADFEGFEVAEEHTDDTPYYVTVGYELLAGEPSEEPELSNPLAAATGEGDAAAKVSLLGSLPACADDPAEGWTEDGTRTECEVFFVGSGERVASLLWYAAPDTAPVTWRLEQE</sequence>
<keyword evidence="2" id="KW-0732">Signal</keyword>
<feature type="signal peptide" evidence="2">
    <location>
        <begin position="1"/>
        <end position="20"/>
    </location>
</feature>
<feature type="chain" id="PRO_5038557377" evidence="2">
    <location>
        <begin position="21"/>
        <end position="231"/>
    </location>
</feature>
<dbReference type="RefSeq" id="WP_179815303.1">
    <property type="nucleotide sequence ID" value="NZ_JACBZD010000001.1"/>
</dbReference>
<organism evidence="3 4">
    <name type="scientific">Allostreptomyces psammosilenae</name>
    <dbReference type="NCBI Taxonomy" id="1892865"/>
    <lineage>
        <taxon>Bacteria</taxon>
        <taxon>Bacillati</taxon>
        <taxon>Actinomycetota</taxon>
        <taxon>Actinomycetes</taxon>
        <taxon>Kitasatosporales</taxon>
        <taxon>Streptomycetaceae</taxon>
        <taxon>Allostreptomyces</taxon>
    </lineage>
</organism>
<keyword evidence="4" id="KW-1185">Reference proteome</keyword>